<feature type="region of interest" description="Disordered" evidence="2">
    <location>
        <begin position="642"/>
        <end position="708"/>
    </location>
</feature>
<feature type="coiled-coil region" evidence="1">
    <location>
        <begin position="890"/>
        <end position="948"/>
    </location>
</feature>
<keyword evidence="5" id="KW-1185">Reference proteome</keyword>
<keyword evidence="3" id="KW-1133">Transmembrane helix</keyword>
<feature type="region of interest" description="Disordered" evidence="2">
    <location>
        <begin position="1772"/>
        <end position="1812"/>
    </location>
</feature>
<accession>F1T5X4</accession>
<comment type="caution">
    <text evidence="4">The sequence shown here is derived from an EMBL/GenBank/DDBJ whole genome shotgun (WGS) entry which is preliminary data.</text>
</comment>
<proteinExistence type="predicted"/>
<feature type="transmembrane region" description="Helical" evidence="3">
    <location>
        <begin position="1975"/>
        <end position="1992"/>
    </location>
</feature>
<keyword evidence="1" id="KW-0175">Coiled coil</keyword>
<dbReference type="SUPFAM" id="SSF46997">
    <property type="entry name" value="Bacterial immunoglobulin/albumin-binding domains"/>
    <property type="match status" value="2"/>
</dbReference>
<evidence type="ECO:0000256" key="3">
    <source>
        <dbReference type="SAM" id="Phobius"/>
    </source>
</evidence>
<dbReference type="Pfam" id="PF07554">
    <property type="entry name" value="FIVAR"/>
    <property type="match status" value="8"/>
</dbReference>
<protein>
    <submittedName>
        <fullName evidence="4">LPXTG-motif cell wall anchor domain protein</fullName>
    </submittedName>
</protein>
<feature type="coiled-coil region" evidence="1">
    <location>
        <begin position="1528"/>
        <end position="1563"/>
    </location>
</feature>
<dbReference type="EMBL" id="ACGK02000002">
    <property type="protein sequence ID" value="EGF22879.1"/>
    <property type="molecule type" value="Genomic_DNA"/>
</dbReference>
<gene>
    <name evidence="4" type="ORF">HMPREF0091_10874</name>
</gene>
<dbReference type="eggNOG" id="COG0457">
    <property type="taxonomic scope" value="Bacteria"/>
</dbReference>
<dbReference type="Gene3D" id="1.20.1270.70">
    <property type="entry name" value="Designed single chain three-helix bundle"/>
    <property type="match status" value="1"/>
</dbReference>
<feature type="coiled-coil region" evidence="1">
    <location>
        <begin position="819"/>
        <end position="849"/>
    </location>
</feature>
<feature type="compositionally biased region" description="Basic and acidic residues" evidence="2">
    <location>
        <begin position="677"/>
        <end position="691"/>
    </location>
</feature>
<dbReference type="InterPro" id="IPR009063">
    <property type="entry name" value="Ig/albumin-bd_sf"/>
</dbReference>
<dbReference type="Gene3D" id="1.20.1270.90">
    <property type="entry name" value="AF1782-like"/>
    <property type="match status" value="1"/>
</dbReference>
<organism evidence="4 5">
    <name type="scientific">Fannyhessea vaginae DSM 15829</name>
    <dbReference type="NCBI Taxonomy" id="525256"/>
    <lineage>
        <taxon>Bacteria</taxon>
        <taxon>Bacillati</taxon>
        <taxon>Actinomycetota</taxon>
        <taxon>Coriobacteriia</taxon>
        <taxon>Coriobacteriales</taxon>
        <taxon>Atopobiaceae</taxon>
        <taxon>Fannyhessea</taxon>
    </lineage>
</organism>
<evidence type="ECO:0000256" key="2">
    <source>
        <dbReference type="SAM" id="MobiDB-lite"/>
    </source>
</evidence>
<keyword evidence="3" id="KW-0812">Transmembrane</keyword>
<feature type="region of interest" description="Disordered" evidence="2">
    <location>
        <begin position="851"/>
        <end position="873"/>
    </location>
</feature>
<feature type="compositionally biased region" description="Basic and acidic residues" evidence="2">
    <location>
        <begin position="1260"/>
        <end position="1271"/>
    </location>
</feature>
<feature type="compositionally biased region" description="Basic and acidic residues" evidence="2">
    <location>
        <begin position="1778"/>
        <end position="1788"/>
    </location>
</feature>
<feature type="region of interest" description="Disordered" evidence="2">
    <location>
        <begin position="1101"/>
        <end position="1132"/>
    </location>
</feature>
<feature type="compositionally biased region" description="Acidic residues" evidence="2">
    <location>
        <begin position="1789"/>
        <end position="1798"/>
    </location>
</feature>
<dbReference type="eggNOG" id="COG1196">
    <property type="taxonomic scope" value="Bacteria"/>
</dbReference>
<evidence type="ECO:0000256" key="1">
    <source>
        <dbReference type="SAM" id="Coils"/>
    </source>
</evidence>
<evidence type="ECO:0000313" key="4">
    <source>
        <dbReference type="EMBL" id="EGF22879.1"/>
    </source>
</evidence>
<feature type="region of interest" description="Disordered" evidence="2">
    <location>
        <begin position="1260"/>
        <end position="1348"/>
    </location>
</feature>
<reference evidence="4 5" key="1">
    <citation type="submission" date="2011-02" db="EMBL/GenBank/DDBJ databases">
        <authorList>
            <person name="Muzny D."/>
            <person name="Qin X."/>
            <person name="Buhay C."/>
            <person name="Dugan-Rocha S."/>
            <person name="Ding Y."/>
            <person name="Chen G."/>
            <person name="Hawes A."/>
            <person name="Holder M."/>
            <person name="Jhangiani S."/>
            <person name="Johnson A."/>
            <person name="Khan Z."/>
            <person name="Li Z."/>
            <person name="Liu W."/>
            <person name="Liu X."/>
            <person name="Perez L."/>
            <person name="Shen H."/>
            <person name="Wang Q."/>
            <person name="Watt J."/>
            <person name="Xi L."/>
            <person name="Xin Y."/>
            <person name="Zhou J."/>
            <person name="Deng J."/>
            <person name="Jiang H."/>
            <person name="Liu Y."/>
            <person name="Qu J."/>
            <person name="Song X.-Z."/>
            <person name="Zhang L."/>
            <person name="Villasana D."/>
            <person name="Johnson A."/>
            <person name="Liu J."/>
            <person name="Liyanage D."/>
            <person name="Lorensuhewa L."/>
            <person name="Robinson T."/>
            <person name="Song A."/>
            <person name="Song B.-B."/>
            <person name="Dinh H."/>
            <person name="Thornton R."/>
            <person name="Coyle M."/>
            <person name="Francisco L."/>
            <person name="Jackson L."/>
            <person name="Javaid M."/>
            <person name="Korchina V."/>
            <person name="Kovar C."/>
            <person name="Mata R."/>
            <person name="Mathew T."/>
            <person name="Ngo R."/>
            <person name="Nguyen L."/>
            <person name="Nguyen N."/>
            <person name="Okwuonu G."/>
            <person name="Ongeri F."/>
            <person name="Pham C."/>
            <person name="Simmons D."/>
            <person name="Wilczek-Boney K."/>
            <person name="Hale W."/>
            <person name="Jakkamsetti A."/>
            <person name="Pham P."/>
            <person name="Ruth R."/>
            <person name="San Lucas F."/>
            <person name="Warren J."/>
            <person name="Zhang J."/>
            <person name="Zhao Z."/>
            <person name="Zhou C."/>
            <person name="Zhu D."/>
            <person name="Lee S."/>
            <person name="Bess C."/>
            <person name="Blankenburg K."/>
            <person name="Forbes L."/>
            <person name="Fu Q."/>
            <person name="Gubbala S."/>
            <person name="Hirani K."/>
            <person name="Jayaseelan J.C."/>
            <person name="Lara F."/>
            <person name="Munidasa M."/>
            <person name="Palculict T."/>
            <person name="Patil S."/>
            <person name="Pu L.-L."/>
            <person name="Saada N."/>
            <person name="Tang L."/>
            <person name="Weissenberger G."/>
            <person name="Zhu Y."/>
            <person name="Hemphill L."/>
            <person name="Shang Y."/>
            <person name="Youmans B."/>
            <person name="Ayvaz T."/>
            <person name="Ross M."/>
            <person name="Santibanez J."/>
            <person name="Aqrawi P."/>
            <person name="Gross S."/>
            <person name="Joshi V."/>
            <person name="Fowler G."/>
            <person name="Nazareth L."/>
            <person name="Reid J."/>
            <person name="Worley K."/>
            <person name="Petrosino J."/>
            <person name="Highlander S."/>
            <person name="Gibbs R."/>
        </authorList>
    </citation>
    <scope>NUCLEOTIDE SEQUENCE [LARGE SCALE GENOMIC DNA]</scope>
    <source>
        <strain evidence="4 5">DSM 15829</strain>
    </source>
</reference>
<keyword evidence="3" id="KW-0472">Membrane</keyword>
<dbReference type="Proteomes" id="UP000005947">
    <property type="component" value="Unassembled WGS sequence"/>
</dbReference>
<feature type="compositionally biased region" description="Basic and acidic residues" evidence="2">
    <location>
        <begin position="853"/>
        <end position="862"/>
    </location>
</feature>
<dbReference type="Gene3D" id="1.20.5.420">
    <property type="entry name" value="Immunoglobulin FC, subunit C"/>
    <property type="match status" value="4"/>
</dbReference>
<feature type="region of interest" description="Disordered" evidence="2">
    <location>
        <begin position="1375"/>
        <end position="1398"/>
    </location>
</feature>
<name>F1T5X4_9ACTN</name>
<feature type="region of interest" description="Disordered" evidence="2">
    <location>
        <begin position="1500"/>
        <end position="1525"/>
    </location>
</feature>
<sequence length="2000" mass="219390">MTALYRDNNMDAEKYAANRCIYVYGNNKEGKEVLLYKTNIVRAATLVPPKTVGSIVLKYNEELTEQQIQDKLKAALDAPTAAKDGKSVRDQITAASKAFGVGGRTGENGKFVQTPDDPDKKVVITDKQAYDANQLATVINKVDASKTGTTTTYVTGVNNLKTYLVSDLGYKSEALPLTVARYDTRIDKPIVDDVDITKLTDDQKADICKKLAKLNHVTQDKVTFNDKGEVVINFDGVDAKDAPVIALKDLVIKRLKTDEYVVPTGDKATYVANPLGYSQAELARIKKSIYEANKDNTKLGLSATDYEKQITLSYITGDLTGAGDANKGRSNGLQENNISVTIKTDKALAEFTSDITKDKLTRLPDIRTDYKVELVKNKLDGRDSDEGFSWSDDKHTTLIYRYDPTKAQAFTAPDILKLIKATPKDQNTGLRPLTGGETLDHEGAAGKARKSHMGYAIDKNGEPTTELTLGMMNGAYWIGNPQVANSDVNLGNDQSIAGKYTWDNEAGPVTVAGKKDKIFKTRLFVAPYALTYYRGIYTNPYQKNPNNTPRAINVIFVPQTNHKKADLTKSIAEHKTTHVEGIEVPTQSTYYNASDSVKKAYEDALKVARQALEKAGNKDDSQLDEHLKADIDNATITLEKARKALDGTPTNKEGLTKSLDAHVRDEWSQQDGTGTESTDKYKNVSEPDFRNSDGTPNTQKNAAAKKAKEAYDKALAEAKKLKDDENATQEAVDNAKAQLDAARNELNKYSTSKDKLNAALAEHGHVFTYTDDTLNKLTPEQKLATANPTYKNATPEEREAYDNALEEAMRLAKDPAASQKEVNEAIANLEAAKQALDAKATNKSLLEAQLQTSRDHDGDAENQKSVFYKNGKDPNYFADTNTKFPQGVDKEEAKQYADKYDEALAKAKEVLNNKDATQQQVNEALAQLKQAEENLHKLQSDASDLVKTLADNFTGYLLPAYFNAFNLSQSKDPALAQKAQQAAKDFKTYNDAYHAAKQLQEKFKNADPAQRPSQEEINTAKTMLEHARAVIDSYATDTSKLSVAILSDVAITASPAYKNAKALADKQNPAPEEQAQVEAAKKAVEAYTKAMAKIHQAFDNQMPKDQKDGQDIPADKAPAANGDTSSPNYLEGIQSHAQGQPLNKDVTDALADFNKAREGLNAFATHTDALLDSVNEHSLTEQTPAYKNAMLPRFQKDDGSGPDTDKNYVAYFAKSKYDDALNAARELLKDPTATQDQIDDAKRDLDIARAMLDTFKTDTSKLKESVEKHGNMQDPESPAAKEGTVTSDAYRNASDPHFLTADGKPDEDKNNAAKKAKADYDKALTKAQELLKKHDSADTPQDAKPTQKEINDALEALDKARTKLDAYKTVTTDLETEINKSTPEHAPAATEGDFEYTPEFKNATYKQGVKPDADPAVQQAKADVETYKNALKTARELLAKKDSATLSERPTQKQIDDALAALKQAKQAITNGYKTNTDKLTEAKDYANGDFKKTPEYKNADAIKGDNANAKHEQAAKDVDGTDDKPGLNKLIEKITQKLQNANNLTQREVDTLLKQLKSAQKKIADNYKTDVKPLANEVGDKDQDGNPIVPAFEESVTYKNALDKQNSGDADATAKLKDYNDKLDAAQKLLDKVANPDPNAKPEDRPTNADVAQALEALKTAKKAIDDTFKTKPGALKLEADDKDEHGTAHNPAFEATTEYQNALGEKNPDGTDNADVQTYKKALEHAKKLLEKFDETGNPKAGAQDVPTQKDVDEALANLKDIKDKIKKNYVTNPHDLQEEVDKSKDGEDDTSEDAFENTPEFKNVSDRDDEAAKKALQDYTTALKNARELLDKFDRSTGKPKAGVSVVPTQKQLDDALKALQKAKQAILDGYKTDTSKLVADVDAAVDVDNKDYRNASREAQEAYDKALAAARAILKNPKATQAEIDAAQRALMLASDALMKSAHRPKLASQQTARTNAPKHLAATSDPTNTFAVMGMITSAFGFIFAGAKRKRQRKQ</sequence>
<feature type="compositionally biased region" description="Basic and acidic residues" evidence="2">
    <location>
        <begin position="1303"/>
        <end position="1337"/>
    </location>
</feature>
<feature type="compositionally biased region" description="Basic and acidic residues" evidence="2">
    <location>
        <begin position="1102"/>
        <end position="1114"/>
    </location>
</feature>
<evidence type="ECO:0000313" key="5">
    <source>
        <dbReference type="Proteomes" id="UP000005947"/>
    </source>
</evidence>
<feature type="region of interest" description="Disordered" evidence="2">
    <location>
        <begin position="1946"/>
        <end position="1966"/>
    </location>
</feature>